<gene>
    <name evidence="8" type="ORF">DWW24_05965</name>
</gene>
<organism evidence="8 9">
    <name type="scientific">Odoribacter splanchnicus</name>
    <dbReference type="NCBI Taxonomy" id="28118"/>
    <lineage>
        <taxon>Bacteria</taxon>
        <taxon>Pseudomonadati</taxon>
        <taxon>Bacteroidota</taxon>
        <taxon>Bacteroidia</taxon>
        <taxon>Bacteroidales</taxon>
        <taxon>Odoribacteraceae</taxon>
        <taxon>Odoribacter</taxon>
    </lineage>
</organism>
<dbReference type="Proteomes" id="UP000283426">
    <property type="component" value="Unassembled WGS sequence"/>
</dbReference>
<keyword evidence="3" id="KW-0472">Membrane</keyword>
<dbReference type="GO" id="GO:0009306">
    <property type="term" value="P:protein secretion"/>
    <property type="evidence" value="ECO:0007669"/>
    <property type="project" value="InterPro"/>
</dbReference>
<dbReference type="Gene3D" id="3.30.1370.120">
    <property type="match status" value="1"/>
</dbReference>
<proteinExistence type="inferred from homology"/>
<dbReference type="EMBL" id="QRYW01000010">
    <property type="protein sequence ID" value="RGV28068.1"/>
    <property type="molecule type" value="Genomic_DNA"/>
</dbReference>
<dbReference type="Pfam" id="PF03958">
    <property type="entry name" value="Secretin_N"/>
    <property type="match status" value="1"/>
</dbReference>
<dbReference type="GO" id="GO:0015627">
    <property type="term" value="C:type II protein secretion system complex"/>
    <property type="evidence" value="ECO:0007669"/>
    <property type="project" value="TreeGrafter"/>
</dbReference>
<evidence type="ECO:0000313" key="8">
    <source>
        <dbReference type="EMBL" id="RGV28068.1"/>
    </source>
</evidence>
<reference evidence="8 9" key="1">
    <citation type="submission" date="2018-08" db="EMBL/GenBank/DDBJ databases">
        <title>A genome reference for cultivated species of the human gut microbiota.</title>
        <authorList>
            <person name="Zou Y."/>
            <person name="Xue W."/>
            <person name="Luo G."/>
        </authorList>
    </citation>
    <scope>NUCLEOTIDE SEQUENCE [LARGE SCALE GENOMIC DNA]</scope>
    <source>
        <strain evidence="8 9">AF14-6AC</strain>
    </source>
</reference>
<protein>
    <submittedName>
        <fullName evidence="8">Type II secretion system protein GspD</fullName>
    </submittedName>
</protein>
<accession>A0A412WLI6</accession>
<evidence type="ECO:0000259" key="6">
    <source>
        <dbReference type="Pfam" id="PF00263"/>
    </source>
</evidence>
<dbReference type="InterPro" id="IPR050810">
    <property type="entry name" value="Bact_Secretion_Sys_Channel"/>
</dbReference>
<sequence>MLMNRKKWFAALLLVWMTATTVNARPPQDSLRLETIGRRLDSLLLADPAYGTEIDLSAGRLPLGELLRNVAKTNGVNLCVKTAEHPLVTCHFNRVRVVDLLAYLCREYRLEIEVVGNIVSVSDPLPLPSPPPVIKVGYDSLKRELSYDLQGEGLVEAVREIARLTGEKIVIPQNLYGRQVSGFINGLPVSEAIEALAVSNGLTAERRDGKYWHLLAGEAGAQDKTVSFQPRHFFTADQVRVDSTGKATVSIQRGSIQDIVTEVCRQANLDRMFLAPLNRQVSLYVRDVDIPSLFHVLFAGTPFLFREENGVYLFGAQEQQKILRTTAVIPLRYRTVENVPELIPEALKADMQIGAFAEQNSLIVSGTSRQIASLRQFVGAIDRTVPLITIEVLIVDSKKSSLREAGITAGLGEKPVKTAGRLSPGVDFTLSAASVNRLIHSFNGFGSVNLGKVTPNFYLTLKALEEAGTLELRSTPKLSTLNGHEASLKSGETRYYKEVQNNIMGTQNPIQSESYTWKSTEADLSLKIVPYVSSDGKITLTIEIEQSEFTAREEKDAPPGTATRSFKSRIRVDNEDMVLLGGIDRNTREKGSSGLPLIARIPVLKWLFGVSTDNKVDEKLSIFIKPTVIF</sequence>
<evidence type="ECO:0000256" key="4">
    <source>
        <dbReference type="RuleBase" id="RU004003"/>
    </source>
</evidence>
<dbReference type="GO" id="GO:0009279">
    <property type="term" value="C:cell outer membrane"/>
    <property type="evidence" value="ECO:0007669"/>
    <property type="project" value="UniProtKB-SubCell"/>
</dbReference>
<evidence type="ECO:0000256" key="3">
    <source>
        <dbReference type="ARBA" id="ARBA00023136"/>
    </source>
</evidence>
<comment type="subcellular location">
    <subcellularLocation>
        <location evidence="5">Cell outer membrane</location>
    </subcellularLocation>
    <subcellularLocation>
        <location evidence="1">Membrane</location>
    </subcellularLocation>
</comment>
<comment type="caution">
    <text evidence="8">The sequence shown here is derived from an EMBL/GenBank/DDBJ whole genome shotgun (WGS) entry which is preliminary data.</text>
</comment>
<evidence type="ECO:0000256" key="5">
    <source>
        <dbReference type="RuleBase" id="RU004004"/>
    </source>
</evidence>
<feature type="domain" description="Type II/III secretion system secretin-like" evidence="6">
    <location>
        <begin position="463"/>
        <end position="629"/>
    </location>
</feature>
<feature type="domain" description="NolW-like" evidence="7">
    <location>
        <begin position="326"/>
        <end position="383"/>
    </location>
</feature>
<dbReference type="PRINTS" id="PR00811">
    <property type="entry name" value="BCTERIALGSPD"/>
</dbReference>
<dbReference type="InterPro" id="IPR004846">
    <property type="entry name" value="T2SS/T3SS_dom"/>
</dbReference>
<dbReference type="PANTHER" id="PTHR30332:SF24">
    <property type="entry name" value="SECRETIN GSPD-RELATED"/>
    <property type="match status" value="1"/>
</dbReference>
<dbReference type="AlphaFoldDB" id="A0A412WLI6"/>
<evidence type="ECO:0000259" key="7">
    <source>
        <dbReference type="Pfam" id="PF03958"/>
    </source>
</evidence>
<dbReference type="PANTHER" id="PTHR30332">
    <property type="entry name" value="PROBABLE GENERAL SECRETION PATHWAY PROTEIN D"/>
    <property type="match status" value="1"/>
</dbReference>
<keyword evidence="2" id="KW-0732">Signal</keyword>
<dbReference type="Pfam" id="PF00263">
    <property type="entry name" value="Secretin"/>
    <property type="match status" value="1"/>
</dbReference>
<dbReference type="InterPro" id="IPR038591">
    <property type="entry name" value="NolW-like_sf"/>
</dbReference>
<keyword evidence="5" id="KW-0813">Transport</keyword>
<evidence type="ECO:0000256" key="1">
    <source>
        <dbReference type="ARBA" id="ARBA00004370"/>
    </source>
</evidence>
<evidence type="ECO:0000313" key="9">
    <source>
        <dbReference type="Proteomes" id="UP000283426"/>
    </source>
</evidence>
<comment type="similarity">
    <text evidence="4">Belongs to the bacterial secretin family.</text>
</comment>
<dbReference type="InterPro" id="IPR005644">
    <property type="entry name" value="NolW-like"/>
</dbReference>
<name>A0A412WLI6_9BACT</name>
<dbReference type="InterPro" id="IPR001775">
    <property type="entry name" value="GspD/PilQ"/>
</dbReference>
<evidence type="ECO:0000256" key="2">
    <source>
        <dbReference type="ARBA" id="ARBA00022729"/>
    </source>
</evidence>